<keyword evidence="1 4" id="KW-0853">WD repeat</keyword>
<name>A0A177AVY4_9BILA</name>
<organism evidence="5 6">
    <name type="scientific">Intoshia linei</name>
    <dbReference type="NCBI Taxonomy" id="1819745"/>
    <lineage>
        <taxon>Eukaryota</taxon>
        <taxon>Metazoa</taxon>
        <taxon>Spiralia</taxon>
        <taxon>Lophotrochozoa</taxon>
        <taxon>Mesozoa</taxon>
        <taxon>Orthonectida</taxon>
        <taxon>Rhopaluridae</taxon>
        <taxon>Intoshia</taxon>
    </lineage>
</organism>
<feature type="non-terminal residue" evidence="5">
    <location>
        <position position="520"/>
    </location>
</feature>
<dbReference type="InterPro" id="IPR015943">
    <property type="entry name" value="WD40/YVTN_repeat-like_dom_sf"/>
</dbReference>
<gene>
    <name evidence="5" type="ORF">A3Q56_06712</name>
</gene>
<dbReference type="PROSITE" id="PS50082">
    <property type="entry name" value="WD_REPEATS_2"/>
    <property type="match status" value="2"/>
</dbReference>
<dbReference type="AlphaFoldDB" id="A0A177AVY4"/>
<dbReference type="PANTHER" id="PTHR19856:SF0">
    <property type="entry name" value="WD REPEAT-CONTAINING PROTEIN 1"/>
    <property type="match status" value="1"/>
</dbReference>
<dbReference type="GO" id="GO:0030864">
    <property type="term" value="C:cortical actin cytoskeleton"/>
    <property type="evidence" value="ECO:0007669"/>
    <property type="project" value="TreeGrafter"/>
</dbReference>
<dbReference type="FunFam" id="2.130.10.10:FF:000102">
    <property type="entry name" value="Actin-interacting protein 1"/>
    <property type="match status" value="1"/>
</dbReference>
<evidence type="ECO:0000256" key="1">
    <source>
        <dbReference type="ARBA" id="ARBA00022574"/>
    </source>
</evidence>
<feature type="repeat" description="WD" evidence="4">
    <location>
        <begin position="54"/>
        <end position="95"/>
    </location>
</feature>
<dbReference type="GO" id="GO:0051015">
    <property type="term" value="F:actin filament binding"/>
    <property type="evidence" value="ECO:0007669"/>
    <property type="project" value="TreeGrafter"/>
</dbReference>
<evidence type="ECO:0000313" key="5">
    <source>
        <dbReference type="EMBL" id="OAF65581.1"/>
    </source>
</evidence>
<accession>A0A177AVY4</accession>
<dbReference type="InterPro" id="IPR036322">
    <property type="entry name" value="WD40_repeat_dom_sf"/>
</dbReference>
<proteinExistence type="inferred from homology"/>
<dbReference type="PANTHER" id="PTHR19856">
    <property type="entry name" value="WD-REPEATCONTAINING PROTEIN WDR1"/>
    <property type="match status" value="1"/>
</dbReference>
<evidence type="ECO:0000313" key="6">
    <source>
        <dbReference type="Proteomes" id="UP000078046"/>
    </source>
</evidence>
<dbReference type="GO" id="GO:0030042">
    <property type="term" value="P:actin filament depolymerization"/>
    <property type="evidence" value="ECO:0007669"/>
    <property type="project" value="TreeGrafter"/>
</dbReference>
<comment type="caution">
    <text evidence="5">The sequence shown here is derived from an EMBL/GenBank/DDBJ whole genome shotgun (WGS) entry which is preliminary data.</text>
</comment>
<keyword evidence="2" id="KW-0677">Repeat</keyword>
<dbReference type="OrthoDB" id="2306at2759"/>
<dbReference type="SUPFAM" id="SSF101908">
    <property type="entry name" value="Putative isomerase YbhE"/>
    <property type="match status" value="1"/>
</dbReference>
<protein>
    <submittedName>
        <fullName evidence="5">Actin-interacting protein 1</fullName>
    </submittedName>
</protein>
<evidence type="ECO:0000256" key="2">
    <source>
        <dbReference type="ARBA" id="ARBA00022737"/>
    </source>
</evidence>
<sequence length="520" mass="57791">MSFNLEKVFAALPRTVRATPAVISQDPKGNNLLYCNGSNVYIRNISDPSLCQVYTDHKYKTAVARYSPSGFYICSGDLSGAIRIWDATQPDHITKNEFQPFSGEILDLSWTFDSQRIGIVGEGRSTYAAVILADTGASVGDLRGSGRKINSVDFTPKRPHKMVCGSNDNSVIFYNGPPFKFVKKHSLHSRFVNCTKISLNNDICISASSDMRMLIFDVKTAEHIGEFEQTHKGGIYGIDYNADGTKLVSFSADKTVKLWDIETKKSIQSLSMGSELEHMLTGGLWCKGDTNQVISLSLNGYLSYIDVSSNQITRQIHGHSTSISSMAKVSDNEYITGSVSGRLCKWTTDPFDVKKVAEHGNSVTAMCPVASDSKTFKSGGMDDKLLNVNFDNNEIKQTPLKAQPKQISFNAKDNHYFVISDKKIEIYTQDNVFFDEINFTYQISTAIISPNGKFLFVADLSKPKILIYKYDNGKIESFCEITEDLFAAVNIFSFSKNGRYLAVSTLLNSIVIIDIEDDFK</sequence>
<reference evidence="5 6" key="1">
    <citation type="submission" date="2016-04" db="EMBL/GenBank/DDBJ databases">
        <title>The genome of Intoshia linei affirms orthonectids as highly simplified spiralians.</title>
        <authorList>
            <person name="Mikhailov K.V."/>
            <person name="Slusarev G.S."/>
            <person name="Nikitin M.A."/>
            <person name="Logacheva M.D."/>
            <person name="Penin A."/>
            <person name="Aleoshin V."/>
            <person name="Panchin Y.V."/>
        </authorList>
    </citation>
    <scope>NUCLEOTIDE SEQUENCE [LARGE SCALE GENOMIC DNA]</scope>
    <source>
        <strain evidence="5">Intl2013</strain>
        <tissue evidence="5">Whole animal</tissue>
    </source>
</reference>
<evidence type="ECO:0000256" key="3">
    <source>
        <dbReference type="ARBA" id="ARBA00038366"/>
    </source>
</evidence>
<dbReference type="SMART" id="SM00320">
    <property type="entry name" value="WD40"/>
    <property type="match status" value="6"/>
</dbReference>
<dbReference type="SUPFAM" id="SSF50978">
    <property type="entry name" value="WD40 repeat-like"/>
    <property type="match status" value="1"/>
</dbReference>
<dbReference type="PROSITE" id="PS50294">
    <property type="entry name" value="WD_REPEATS_REGION"/>
    <property type="match status" value="1"/>
</dbReference>
<comment type="similarity">
    <text evidence="3">Belongs to the WD repeat AIP1 family.</text>
</comment>
<keyword evidence="6" id="KW-1185">Reference proteome</keyword>
<dbReference type="InterPro" id="IPR001680">
    <property type="entry name" value="WD40_rpt"/>
</dbReference>
<evidence type="ECO:0000256" key="4">
    <source>
        <dbReference type="PROSITE-ProRule" id="PRU00221"/>
    </source>
</evidence>
<feature type="repeat" description="WD" evidence="4">
    <location>
        <begin position="228"/>
        <end position="269"/>
    </location>
</feature>
<dbReference type="EMBL" id="LWCA01001232">
    <property type="protein sequence ID" value="OAF65581.1"/>
    <property type="molecule type" value="Genomic_DNA"/>
</dbReference>
<dbReference type="Proteomes" id="UP000078046">
    <property type="component" value="Unassembled WGS sequence"/>
</dbReference>
<dbReference type="Gene3D" id="2.130.10.10">
    <property type="entry name" value="YVTN repeat-like/Quinoprotein amine dehydrogenase"/>
    <property type="match status" value="2"/>
</dbReference>
<dbReference type="Pfam" id="PF00400">
    <property type="entry name" value="WD40"/>
    <property type="match status" value="4"/>
</dbReference>